<keyword evidence="2" id="KW-1185">Reference proteome</keyword>
<gene>
    <name evidence="1" type="ORF">O6H91_14G029200</name>
</gene>
<name>A0ACC2BMW4_DIPCM</name>
<accession>A0ACC2BMW4</accession>
<comment type="caution">
    <text evidence="1">The sequence shown here is derived from an EMBL/GenBank/DDBJ whole genome shotgun (WGS) entry which is preliminary data.</text>
</comment>
<evidence type="ECO:0000313" key="2">
    <source>
        <dbReference type="Proteomes" id="UP001162992"/>
    </source>
</evidence>
<evidence type="ECO:0000313" key="1">
    <source>
        <dbReference type="EMBL" id="KAJ7531022.1"/>
    </source>
</evidence>
<protein>
    <submittedName>
        <fullName evidence="1">Uncharacterized protein</fullName>
    </submittedName>
</protein>
<reference evidence="2" key="1">
    <citation type="journal article" date="2024" name="Proc. Natl. Acad. Sci. U.S.A.">
        <title>Extraordinary preservation of gene collinearity over three hundred million years revealed in homosporous lycophytes.</title>
        <authorList>
            <person name="Li C."/>
            <person name="Wickell D."/>
            <person name="Kuo L.Y."/>
            <person name="Chen X."/>
            <person name="Nie B."/>
            <person name="Liao X."/>
            <person name="Peng D."/>
            <person name="Ji J."/>
            <person name="Jenkins J."/>
            <person name="Williams M."/>
            <person name="Shu S."/>
            <person name="Plott C."/>
            <person name="Barry K."/>
            <person name="Rajasekar S."/>
            <person name="Grimwood J."/>
            <person name="Han X."/>
            <person name="Sun S."/>
            <person name="Hou Z."/>
            <person name="He W."/>
            <person name="Dai G."/>
            <person name="Sun C."/>
            <person name="Schmutz J."/>
            <person name="Leebens-Mack J.H."/>
            <person name="Li F.W."/>
            <person name="Wang L."/>
        </authorList>
    </citation>
    <scope>NUCLEOTIDE SEQUENCE [LARGE SCALE GENOMIC DNA]</scope>
    <source>
        <strain evidence="2">cv. PW_Plant_1</strain>
    </source>
</reference>
<dbReference type="EMBL" id="CM055105">
    <property type="protein sequence ID" value="KAJ7531022.1"/>
    <property type="molecule type" value="Genomic_DNA"/>
</dbReference>
<organism evidence="1 2">
    <name type="scientific">Diphasiastrum complanatum</name>
    <name type="common">Issler's clubmoss</name>
    <name type="synonym">Lycopodium complanatum</name>
    <dbReference type="NCBI Taxonomy" id="34168"/>
    <lineage>
        <taxon>Eukaryota</taxon>
        <taxon>Viridiplantae</taxon>
        <taxon>Streptophyta</taxon>
        <taxon>Embryophyta</taxon>
        <taxon>Tracheophyta</taxon>
        <taxon>Lycopodiopsida</taxon>
        <taxon>Lycopodiales</taxon>
        <taxon>Lycopodiaceae</taxon>
        <taxon>Lycopodioideae</taxon>
        <taxon>Diphasiastrum</taxon>
    </lineage>
</organism>
<dbReference type="Proteomes" id="UP001162992">
    <property type="component" value="Chromosome 14"/>
</dbReference>
<sequence>MGSRSGRNWSSMFKEERTFPTSRQSSTRDSSANELHGSRKDSGTISMHGSRRDSGPIEVHGSRRDSGAIDIEQSGEIRSRFSADLDLSLFGSFASTGTIDESACFSCLNLEDLENTDMRLKISKAPSRKVREIAIVMYKLLRQNGLLSEAQKAFEHLRDNRDRHAGSVPNKKDKEHALGVEHMLKHGLVNFLRDLACLSPPIPHQVVRFRGISYSLEVQEEVHVFETFGNKLLGCLLGPFQNLMKKKMASIRYDVLKDVHGYVMPGSMTLLLGPPGSGKSSLLKVLAGRAHTDKNASLKGRVTYNERDVSEVLRTRLIAYINGQANSHSPFLSVRETLQFAEECTQLGLRPENFPPHMRKVFAYALVEGEDPYLEYILRVLGLKSIENEIVGKSRKDGIDDFERNRLTTAEIAMGTYAVMIYDQPCLGQDPLATYDLVHTIRAVNRIHQSAAVISLVQVSPEVFDLFDRVILLGDGHILYQGPRHDVIHYFLQHGYDKPPHVDPGSFLQDIAGGEGAQYLGPNFMSHTIGELSELYKSSDLYRDVLRIVTSVNVPHTFWVESQPDIELSFGIASSSNTTNGVELQAAEVLVARICSTIDHARGIESTGRLTVGDKVTAISTPAGGMHYIAVSPQRDRNDHAATVTTILKDSTGYIRLQVERQGVEESEEDRAAHEKFDQEYVQGWWESTRSLIARQWKITGRLRILILLRCLQVIILGFFGGTIFYHLGGRIDSLKMNSVRGMGFVSSMTVLLINLVQQPLHMLQRPVFYKQRAQRFYRVSSYLVAEAVVSLPQSLIEAFLYTMGAYFLASLSRAGHWEHYFQYLLVLFLVAYLGSAMVRFTSSVAPILEAANALAGVLVAIFLLFSGFVIYPHNVPPYWKWMLYANPLHWAIVIYGLIQLGENYKEPCSDYTQLLQYCHVYPRMTVGNAFLKFYGLKTERHLVWVGYAIIIAWILVFKLLSYLALEKFQHIEVNPSLPRQKKRAHVYSNLDEDNEASDIFSEQLIVNAGKLNVASHKNDKRMQNDHEVLHDEEASHPVRTGQLAPGPGIPKLTPFAVSFLRRQQEASPQENFHPDNGKSISSYIPAIKPITLSFRNIGLIVKDRKSKKEQSLLRGVSGYARPGTMVALVGSSSSGATPLLRCLAGRVSHGTVEGEIFVNGAKLSTNIFSRISGYAESLDAHQPYLTVRESLAFSASLRLGATASRRQKIFLVDLILELMGLSEVSNLLVGDLSYSTGRTYELSKKLTIAVELAANPSILFLDNPTSNLDSVGARNVMYAIKAVAGTGRTVISTIRHPSARMLSAFNKVLILNNGGEQVYFGPVGWNSSKLVAYFVSIPKVPKYDEKQNPITYVLDILGAGIRKRRSVQNYGEIYLESQLGKKNEAEINKLCAGGDAGDGVVVSEDSGYAASYCTQAAMVFLRTQRFLYRNVHYTFGRLAGAIALGLLLGSVYIQIHWSSSISMTSRSLFIYIQVLLIGVMNANNVIPQLGSDRLAYFREKRASMYAPIFYPISWAVSEIPYLILITLVFVAIGNGMAGIGTDTPGHFFEYWFGLFLFTLTVTYFGIFLTIATPAPMLAAFAMSICLSIWITGSGVVVPKLRIHFYAWLYWSNPFQYAINALTSISFYCNTKSPVCLACPAGKPCPACPCKQLTDVGYTFVWDRLKHLRSLNHQRISLDFVALGGMSTVLALLCVICFVFFKHNSKPSS</sequence>
<proteinExistence type="predicted"/>